<evidence type="ECO:0000313" key="2">
    <source>
        <dbReference type="Proteomes" id="UP000478052"/>
    </source>
</evidence>
<sequence>MGISGIGHILRVRFEAMVDTIIMYYLIGRLRRGSAAEAVRSIPVAYGLAWTTSYQTGSNRPLAVATFLVDKSLNVPSSTQVSLPELGNKSFV</sequence>
<dbReference type="Proteomes" id="UP000478052">
    <property type="component" value="Unassembled WGS sequence"/>
</dbReference>
<reference evidence="1 2" key="1">
    <citation type="submission" date="2019-08" db="EMBL/GenBank/DDBJ databases">
        <title>Whole genome of Aphis craccivora.</title>
        <authorList>
            <person name="Voronova N.V."/>
            <person name="Shulinski R.S."/>
            <person name="Bandarenka Y.V."/>
            <person name="Zhorov D.G."/>
            <person name="Warner D."/>
        </authorList>
    </citation>
    <scope>NUCLEOTIDE SEQUENCE [LARGE SCALE GENOMIC DNA]</scope>
    <source>
        <strain evidence="1">180601</strain>
        <tissue evidence="1">Whole Body</tissue>
    </source>
</reference>
<proteinExistence type="predicted"/>
<name>A0A6G0Z724_APHCR</name>
<organism evidence="1 2">
    <name type="scientific">Aphis craccivora</name>
    <name type="common">Cowpea aphid</name>
    <dbReference type="NCBI Taxonomy" id="307492"/>
    <lineage>
        <taxon>Eukaryota</taxon>
        <taxon>Metazoa</taxon>
        <taxon>Ecdysozoa</taxon>
        <taxon>Arthropoda</taxon>
        <taxon>Hexapoda</taxon>
        <taxon>Insecta</taxon>
        <taxon>Pterygota</taxon>
        <taxon>Neoptera</taxon>
        <taxon>Paraneoptera</taxon>
        <taxon>Hemiptera</taxon>
        <taxon>Sternorrhyncha</taxon>
        <taxon>Aphidomorpha</taxon>
        <taxon>Aphidoidea</taxon>
        <taxon>Aphididae</taxon>
        <taxon>Aphidini</taxon>
        <taxon>Aphis</taxon>
        <taxon>Aphis</taxon>
    </lineage>
</organism>
<protein>
    <submittedName>
        <fullName evidence="1">WD repeat and FYVE domain-containing protein 2-like</fullName>
    </submittedName>
</protein>
<keyword evidence="2" id="KW-1185">Reference proteome</keyword>
<dbReference type="EMBL" id="VUJU01001166">
    <property type="protein sequence ID" value="KAF0766539.1"/>
    <property type="molecule type" value="Genomic_DNA"/>
</dbReference>
<dbReference type="AlphaFoldDB" id="A0A6G0Z724"/>
<comment type="caution">
    <text evidence="1">The sequence shown here is derived from an EMBL/GenBank/DDBJ whole genome shotgun (WGS) entry which is preliminary data.</text>
</comment>
<evidence type="ECO:0000313" key="1">
    <source>
        <dbReference type="EMBL" id="KAF0766539.1"/>
    </source>
</evidence>
<gene>
    <name evidence="1" type="ORF">FWK35_00007558</name>
</gene>
<accession>A0A6G0Z724</accession>